<reference evidence="2" key="1">
    <citation type="journal article" date="2007" name="BMC Genomics">
        <title>An insight into the sialome of the oriental rat flea, Xenopsylla cheopis (Rots).</title>
        <authorList>
            <person name="Andersen J.F."/>
            <person name="Hinnebusch B.J."/>
            <person name="Lucas D.A."/>
            <person name="Conrads T.P."/>
            <person name="Veenstra T.D."/>
            <person name="Pham V.M."/>
            <person name="Ribeiro J.M."/>
        </authorList>
    </citation>
    <scope>NUCLEOTIDE SEQUENCE</scope>
    <source>
        <tissue evidence="2">Salivary gland</tissue>
    </source>
</reference>
<proteinExistence type="evidence at transcript level"/>
<feature type="chain" id="PRO_5002644040" evidence="1">
    <location>
        <begin position="20"/>
        <end position="100"/>
    </location>
</feature>
<evidence type="ECO:0000313" key="2">
    <source>
        <dbReference type="EMBL" id="ABM55449.1"/>
    </source>
</evidence>
<name>A2IAC9_XENCH</name>
<accession>A2IAC9</accession>
<sequence length="100" mass="10767">MKWFLLLALVCAAIEFCSCWKASQKCFKTGTDTTPNIEVGNGLAKVPGVCTGAGDKDTKNKNCLEHCQKECKATNGSCGTSSIAKPNPQVCYCYKQPDPK</sequence>
<dbReference type="EMBL" id="EF179443">
    <property type="protein sequence ID" value="ABM55449.1"/>
    <property type="molecule type" value="mRNA"/>
</dbReference>
<dbReference type="AlphaFoldDB" id="A2IAC9"/>
<evidence type="ECO:0000256" key="1">
    <source>
        <dbReference type="SAM" id="SignalP"/>
    </source>
</evidence>
<organism evidence="2">
    <name type="scientific">Xenopsylla cheopis</name>
    <name type="common">Oriental rat flea</name>
    <name type="synonym">Pulex cheopis</name>
    <dbReference type="NCBI Taxonomy" id="163159"/>
    <lineage>
        <taxon>Eukaryota</taxon>
        <taxon>Metazoa</taxon>
        <taxon>Ecdysozoa</taxon>
        <taxon>Arthropoda</taxon>
        <taxon>Hexapoda</taxon>
        <taxon>Insecta</taxon>
        <taxon>Pterygota</taxon>
        <taxon>Neoptera</taxon>
        <taxon>Endopterygota</taxon>
        <taxon>Siphonaptera</taxon>
        <taxon>Pulicidae</taxon>
        <taxon>Xenopsyllinae</taxon>
        <taxon>Xenopsylla</taxon>
    </lineage>
</organism>
<feature type="signal peptide" evidence="1">
    <location>
        <begin position="1"/>
        <end position="19"/>
    </location>
</feature>
<keyword evidence="1" id="KW-0732">Signal</keyword>
<protein>
    <submittedName>
        <fullName evidence="2">Putative salivary protein</fullName>
    </submittedName>
</protein>